<accession>A0ABW3RPN6</accession>
<sequence length="180" mass="20416">MKRYILIALLFGTISCQNKSAQNSTAQVDSISNQDFDKNPIGEAAGCKWIKENVEQFFNNENGSNNKMQALTTPEYYEFKMDAINTGLSMDSSLTEFELNQKWKSKFDVATAGVGSGFLISGQDWKKIEVSSCELLDENAEQINLKVLISDCEFQTDYHRDIKLILQNNQIKIADIKEYD</sequence>
<evidence type="ECO:0000313" key="3">
    <source>
        <dbReference type="Proteomes" id="UP001597205"/>
    </source>
</evidence>
<dbReference type="EMBL" id="JBHTKY010000021">
    <property type="protein sequence ID" value="MFD1166602.1"/>
    <property type="molecule type" value="Genomic_DNA"/>
</dbReference>
<dbReference type="Proteomes" id="UP001597205">
    <property type="component" value="Unassembled WGS sequence"/>
</dbReference>
<organism evidence="2 3">
    <name type="scientific">Sphingobacterium daejeonense</name>
    <dbReference type="NCBI Taxonomy" id="371142"/>
    <lineage>
        <taxon>Bacteria</taxon>
        <taxon>Pseudomonadati</taxon>
        <taxon>Bacteroidota</taxon>
        <taxon>Sphingobacteriia</taxon>
        <taxon>Sphingobacteriales</taxon>
        <taxon>Sphingobacteriaceae</taxon>
        <taxon>Sphingobacterium</taxon>
    </lineage>
</organism>
<reference evidence="3" key="1">
    <citation type="journal article" date="2019" name="Int. J. Syst. Evol. Microbiol.">
        <title>The Global Catalogue of Microorganisms (GCM) 10K type strain sequencing project: providing services to taxonomists for standard genome sequencing and annotation.</title>
        <authorList>
            <consortium name="The Broad Institute Genomics Platform"/>
            <consortium name="The Broad Institute Genome Sequencing Center for Infectious Disease"/>
            <person name="Wu L."/>
            <person name="Ma J."/>
        </authorList>
    </citation>
    <scope>NUCLEOTIDE SEQUENCE [LARGE SCALE GENOMIC DNA]</scope>
    <source>
        <strain evidence="3">CCUG 52468</strain>
    </source>
</reference>
<feature type="chain" id="PRO_5045458031" evidence="1">
    <location>
        <begin position="22"/>
        <end position="180"/>
    </location>
</feature>
<feature type="signal peptide" evidence="1">
    <location>
        <begin position="1"/>
        <end position="21"/>
    </location>
</feature>
<gene>
    <name evidence="2" type="ORF">ACFQ2C_13390</name>
</gene>
<name>A0ABW3RPN6_9SPHI</name>
<protein>
    <submittedName>
        <fullName evidence="2">Uncharacterized protein</fullName>
    </submittedName>
</protein>
<proteinExistence type="predicted"/>
<evidence type="ECO:0000256" key="1">
    <source>
        <dbReference type="SAM" id="SignalP"/>
    </source>
</evidence>
<evidence type="ECO:0000313" key="2">
    <source>
        <dbReference type="EMBL" id="MFD1166602.1"/>
    </source>
</evidence>
<dbReference type="RefSeq" id="WP_380897398.1">
    <property type="nucleotide sequence ID" value="NZ_JBHTKY010000021.1"/>
</dbReference>
<keyword evidence="1" id="KW-0732">Signal</keyword>
<comment type="caution">
    <text evidence="2">The sequence shown here is derived from an EMBL/GenBank/DDBJ whole genome shotgun (WGS) entry which is preliminary data.</text>
</comment>
<dbReference type="PROSITE" id="PS51257">
    <property type="entry name" value="PROKAR_LIPOPROTEIN"/>
    <property type="match status" value="1"/>
</dbReference>
<keyword evidence="3" id="KW-1185">Reference proteome</keyword>